<dbReference type="InterPro" id="IPR036388">
    <property type="entry name" value="WH-like_DNA-bd_sf"/>
</dbReference>
<dbReference type="AlphaFoldDB" id="X6P3A5"/>
<dbReference type="SMART" id="SM00049">
    <property type="entry name" value="DEP"/>
    <property type="match status" value="1"/>
</dbReference>
<dbReference type="PANTHER" id="PTHR22829:SF16">
    <property type="entry name" value="PH DOMAIN-CONTAINING PROTEIN"/>
    <property type="match status" value="1"/>
</dbReference>
<accession>X6P3A5</accession>
<dbReference type="InterPro" id="IPR051832">
    <property type="entry name" value="mTOR-Rac_regulators"/>
</dbReference>
<proteinExistence type="predicted"/>
<dbReference type="GO" id="GO:0023051">
    <property type="term" value="P:regulation of signaling"/>
    <property type="evidence" value="ECO:0007669"/>
    <property type="project" value="TreeGrafter"/>
</dbReference>
<dbReference type="PANTHER" id="PTHR22829">
    <property type="entry name" value="DEP DOMAIN PROTEIN"/>
    <property type="match status" value="1"/>
</dbReference>
<dbReference type="OrthoDB" id="39497at2759"/>
<evidence type="ECO:0000256" key="1">
    <source>
        <dbReference type="SAM" id="Coils"/>
    </source>
</evidence>
<organism evidence="3 4">
    <name type="scientific">Reticulomyxa filosa</name>
    <dbReference type="NCBI Taxonomy" id="46433"/>
    <lineage>
        <taxon>Eukaryota</taxon>
        <taxon>Sar</taxon>
        <taxon>Rhizaria</taxon>
        <taxon>Retaria</taxon>
        <taxon>Foraminifera</taxon>
        <taxon>Monothalamids</taxon>
        <taxon>Reticulomyxidae</taxon>
        <taxon>Reticulomyxa</taxon>
    </lineage>
</organism>
<keyword evidence="1" id="KW-0175">Coiled coil</keyword>
<keyword evidence="4" id="KW-1185">Reference proteome</keyword>
<protein>
    <recommendedName>
        <fullName evidence="2">DEP domain-containing protein</fullName>
    </recommendedName>
</protein>
<dbReference type="SUPFAM" id="SSF46785">
    <property type="entry name" value="Winged helix' DNA-binding domain"/>
    <property type="match status" value="1"/>
</dbReference>
<sequence>MFSRYFFSIFFLNNFNLYTHLSEHIIINKNKKKSEEKKEELKAQNGVEEENQLETVTKLFREQLEIKDRKWYLTTYKTCFVWSESMSLLVSSGVAKTHGQAVELGNLMLTANVFCHVTKDHNFKDDNLYYCFVMDEVSQGEKREKRGDLTDWSWRDLVPELFRIEQRIDLQAKVKDLSSEVRNAKLTENDTFDILPIDKYNQEFLDNVHPVK</sequence>
<dbReference type="GO" id="GO:0035556">
    <property type="term" value="P:intracellular signal transduction"/>
    <property type="evidence" value="ECO:0007669"/>
    <property type="project" value="InterPro"/>
</dbReference>
<evidence type="ECO:0000313" key="4">
    <source>
        <dbReference type="Proteomes" id="UP000023152"/>
    </source>
</evidence>
<feature type="domain" description="DEP" evidence="2">
    <location>
        <begin position="60"/>
        <end position="134"/>
    </location>
</feature>
<reference evidence="3 4" key="1">
    <citation type="journal article" date="2013" name="Curr. Biol.">
        <title>The Genome of the Foraminiferan Reticulomyxa filosa.</title>
        <authorList>
            <person name="Glockner G."/>
            <person name="Hulsmann N."/>
            <person name="Schleicher M."/>
            <person name="Noegel A.A."/>
            <person name="Eichinger L."/>
            <person name="Gallinger C."/>
            <person name="Pawlowski J."/>
            <person name="Sierra R."/>
            <person name="Euteneuer U."/>
            <person name="Pillet L."/>
            <person name="Moustafa A."/>
            <person name="Platzer M."/>
            <person name="Groth M."/>
            <person name="Szafranski K."/>
            <person name="Schliwa M."/>
        </authorList>
    </citation>
    <scope>NUCLEOTIDE SEQUENCE [LARGE SCALE GENOMIC DNA]</scope>
</reference>
<comment type="caution">
    <text evidence="3">The sequence shown here is derived from an EMBL/GenBank/DDBJ whole genome shotgun (WGS) entry which is preliminary data.</text>
</comment>
<dbReference type="InterPro" id="IPR036390">
    <property type="entry name" value="WH_DNA-bd_sf"/>
</dbReference>
<dbReference type="Pfam" id="PF00610">
    <property type="entry name" value="DEP"/>
    <property type="match status" value="1"/>
</dbReference>
<dbReference type="Gene3D" id="1.10.10.10">
    <property type="entry name" value="Winged helix-like DNA-binding domain superfamily/Winged helix DNA-binding domain"/>
    <property type="match status" value="1"/>
</dbReference>
<dbReference type="EMBL" id="ASPP01003747">
    <property type="protein sequence ID" value="ETO33020.1"/>
    <property type="molecule type" value="Genomic_DNA"/>
</dbReference>
<name>X6P3A5_RETFI</name>
<feature type="coiled-coil region" evidence="1">
    <location>
        <begin position="24"/>
        <end position="51"/>
    </location>
</feature>
<evidence type="ECO:0000313" key="3">
    <source>
        <dbReference type="EMBL" id="ETO33020.1"/>
    </source>
</evidence>
<dbReference type="PROSITE" id="PS50186">
    <property type="entry name" value="DEP"/>
    <property type="match status" value="1"/>
</dbReference>
<dbReference type="CDD" id="cd04371">
    <property type="entry name" value="DEP"/>
    <property type="match status" value="1"/>
</dbReference>
<dbReference type="InterPro" id="IPR000591">
    <property type="entry name" value="DEP_dom"/>
</dbReference>
<gene>
    <name evidence="3" type="ORF">RFI_04087</name>
</gene>
<dbReference type="Proteomes" id="UP000023152">
    <property type="component" value="Unassembled WGS sequence"/>
</dbReference>
<evidence type="ECO:0000259" key="2">
    <source>
        <dbReference type="PROSITE" id="PS50186"/>
    </source>
</evidence>